<dbReference type="AlphaFoldDB" id="A0A8D8VFL8"/>
<name>A0A8D8VFL8_9HEMI</name>
<keyword evidence="1" id="KW-0472">Membrane</keyword>
<evidence type="ECO:0000256" key="1">
    <source>
        <dbReference type="SAM" id="Phobius"/>
    </source>
</evidence>
<proteinExistence type="predicted"/>
<organism evidence="2">
    <name type="scientific">Cacopsylla melanoneura</name>
    <dbReference type="NCBI Taxonomy" id="428564"/>
    <lineage>
        <taxon>Eukaryota</taxon>
        <taxon>Metazoa</taxon>
        <taxon>Ecdysozoa</taxon>
        <taxon>Arthropoda</taxon>
        <taxon>Hexapoda</taxon>
        <taxon>Insecta</taxon>
        <taxon>Pterygota</taxon>
        <taxon>Neoptera</taxon>
        <taxon>Paraneoptera</taxon>
        <taxon>Hemiptera</taxon>
        <taxon>Sternorrhyncha</taxon>
        <taxon>Psylloidea</taxon>
        <taxon>Psyllidae</taxon>
        <taxon>Psyllinae</taxon>
        <taxon>Cacopsylla</taxon>
    </lineage>
</organism>
<evidence type="ECO:0000313" key="2">
    <source>
        <dbReference type="EMBL" id="CAG6721852.1"/>
    </source>
</evidence>
<keyword evidence="1" id="KW-1133">Transmembrane helix</keyword>
<accession>A0A8D8VFL8</accession>
<reference evidence="2" key="1">
    <citation type="submission" date="2021-05" db="EMBL/GenBank/DDBJ databases">
        <authorList>
            <person name="Alioto T."/>
            <person name="Alioto T."/>
            <person name="Gomez Garrido J."/>
        </authorList>
    </citation>
    <scope>NUCLEOTIDE SEQUENCE</scope>
</reference>
<sequence length="119" mass="14437">MFNDTFSLSFQRVSVCLLFFNNIDLIEIYFFLYFTQICFLAMTYLNQNVFDSFTLCLKYRRIIRNYSHIMKRHLNLKMLNLNIQCELKVQQQAFNLLTVQVRELKFRVVGPNLWSSEIR</sequence>
<protein>
    <submittedName>
        <fullName evidence="2">Uncharacterized protein</fullName>
    </submittedName>
</protein>
<feature type="transmembrane region" description="Helical" evidence="1">
    <location>
        <begin position="28"/>
        <end position="45"/>
    </location>
</feature>
<dbReference type="EMBL" id="HBUF01362844">
    <property type="protein sequence ID" value="CAG6721852.1"/>
    <property type="molecule type" value="Transcribed_RNA"/>
</dbReference>
<keyword evidence="1" id="KW-0812">Transmembrane</keyword>